<protein>
    <submittedName>
        <fullName evidence="1">Uncharacterized protein</fullName>
    </submittedName>
</protein>
<organism evidence="1 2">
    <name type="scientific">Buttiauxella ferragutiae ATCC 51602</name>
    <dbReference type="NCBI Taxonomy" id="1354252"/>
    <lineage>
        <taxon>Bacteria</taxon>
        <taxon>Pseudomonadati</taxon>
        <taxon>Pseudomonadota</taxon>
        <taxon>Gammaproteobacteria</taxon>
        <taxon>Enterobacterales</taxon>
        <taxon>Enterobacteriaceae</taxon>
        <taxon>Buttiauxella</taxon>
    </lineage>
</organism>
<reference evidence="1 2" key="1">
    <citation type="submission" date="2016-04" db="EMBL/GenBank/DDBJ databases">
        <title>ATOL: Assembling a taxonomically balanced genome-scale reconstruction of the evolutionary history of the Enterobacteriaceae.</title>
        <authorList>
            <person name="Plunkett G.III."/>
            <person name="Neeno-Eckwall E.C."/>
            <person name="Glasner J.D."/>
            <person name="Perna N.T."/>
        </authorList>
    </citation>
    <scope>NUCLEOTIDE SEQUENCE [LARGE SCALE GENOMIC DNA]</scope>
    <source>
        <strain evidence="1 2">ATCC 51602</strain>
    </source>
</reference>
<evidence type="ECO:0000313" key="1">
    <source>
        <dbReference type="EMBL" id="OAT27892.1"/>
    </source>
</evidence>
<accession>A0ABX2W8Q6</accession>
<comment type="caution">
    <text evidence="1">The sequence shown here is derived from an EMBL/GenBank/DDBJ whole genome shotgun (WGS) entry which is preliminary data.</text>
</comment>
<dbReference type="EMBL" id="LXEQ01000034">
    <property type="protein sequence ID" value="OAT27892.1"/>
    <property type="molecule type" value="Genomic_DNA"/>
</dbReference>
<evidence type="ECO:0000313" key="2">
    <source>
        <dbReference type="Proteomes" id="UP000078407"/>
    </source>
</evidence>
<name>A0ABX2W8Q6_9ENTR</name>
<sequence length="64" mass="7473">MNDDFSLENLPLTVNWHEKVLKDTIIRMKLSFGLLLFSSYNTSLKKACYSPHRVICWPDLCLVN</sequence>
<gene>
    <name evidence="1" type="ORF">M976_02028</name>
</gene>
<dbReference type="Proteomes" id="UP000078407">
    <property type="component" value="Unassembled WGS sequence"/>
</dbReference>
<proteinExistence type="predicted"/>
<keyword evidence="2" id="KW-1185">Reference proteome</keyword>